<keyword evidence="3" id="KW-1185">Reference proteome</keyword>
<keyword evidence="1" id="KW-1133">Transmembrane helix</keyword>
<evidence type="ECO:0008006" key="4">
    <source>
        <dbReference type="Google" id="ProtNLM"/>
    </source>
</evidence>
<keyword evidence="1" id="KW-0812">Transmembrane</keyword>
<sequence>MGAMYKEIIFRKTLPVIIILFLAMMFLISFLKLVEVMGLIPVEISRIVDVICLVSLSLFGFYEYQKCKVQYKYSIIGDELIIHKLKGEEQILVEDIKIHDIQYIGYISKLSNKKKNLKTKKYICSILNINKFCCVYNHDGRNYKMYFEPSKDLVDIVKRIKDKQHVFHHQQDNFNVNNGNSTVLKA</sequence>
<feature type="transmembrane region" description="Helical" evidence="1">
    <location>
        <begin position="44"/>
        <end position="62"/>
    </location>
</feature>
<dbReference type="Proteomes" id="UP001519308">
    <property type="component" value="Unassembled WGS sequence"/>
</dbReference>
<name>A0ABS4K8X1_9CLOT</name>
<gene>
    <name evidence="2" type="ORF">J2Z44_004075</name>
</gene>
<evidence type="ECO:0000313" key="3">
    <source>
        <dbReference type="Proteomes" id="UP001519308"/>
    </source>
</evidence>
<accession>A0ABS4K8X1</accession>
<dbReference type="RefSeq" id="WP_209650002.1">
    <property type="nucleotide sequence ID" value="NZ_JAGGLL010000055.1"/>
</dbReference>
<keyword evidence="1" id="KW-0472">Membrane</keyword>
<reference evidence="2 3" key="1">
    <citation type="submission" date="2021-03" db="EMBL/GenBank/DDBJ databases">
        <title>Genomic Encyclopedia of Type Strains, Phase IV (KMG-IV): sequencing the most valuable type-strain genomes for metagenomic binning, comparative biology and taxonomic classification.</title>
        <authorList>
            <person name="Goeker M."/>
        </authorList>
    </citation>
    <scope>NUCLEOTIDE SEQUENCE [LARGE SCALE GENOMIC DNA]</scope>
    <source>
        <strain evidence="2 3">DSM 28650</strain>
    </source>
</reference>
<organism evidence="2 3">
    <name type="scientific">Clostridium punense</name>
    <dbReference type="NCBI Taxonomy" id="1054297"/>
    <lineage>
        <taxon>Bacteria</taxon>
        <taxon>Bacillati</taxon>
        <taxon>Bacillota</taxon>
        <taxon>Clostridia</taxon>
        <taxon>Eubacteriales</taxon>
        <taxon>Clostridiaceae</taxon>
        <taxon>Clostridium</taxon>
    </lineage>
</organism>
<evidence type="ECO:0000313" key="2">
    <source>
        <dbReference type="EMBL" id="MBP2024220.1"/>
    </source>
</evidence>
<proteinExistence type="predicted"/>
<feature type="transmembrane region" description="Helical" evidence="1">
    <location>
        <begin position="12"/>
        <end position="32"/>
    </location>
</feature>
<comment type="caution">
    <text evidence="2">The sequence shown here is derived from an EMBL/GenBank/DDBJ whole genome shotgun (WGS) entry which is preliminary data.</text>
</comment>
<protein>
    <recommendedName>
        <fullName evidence="4">Bacterial Pleckstrin homology domain-containing protein</fullName>
    </recommendedName>
</protein>
<dbReference type="EMBL" id="JAGGLL010000055">
    <property type="protein sequence ID" value="MBP2024220.1"/>
    <property type="molecule type" value="Genomic_DNA"/>
</dbReference>
<evidence type="ECO:0000256" key="1">
    <source>
        <dbReference type="SAM" id="Phobius"/>
    </source>
</evidence>